<accession>A0AAD7GE26</accession>
<dbReference type="InterPro" id="IPR036188">
    <property type="entry name" value="FAD/NAD-bd_sf"/>
</dbReference>
<evidence type="ECO:0000256" key="7">
    <source>
        <dbReference type="ARBA" id="ARBA00023180"/>
    </source>
</evidence>
<keyword evidence="13" id="KW-1185">Reference proteome</keyword>
<feature type="domain" description="Glucose-methanol-choline oxidoreductase N-terminal" evidence="10">
    <location>
        <begin position="76"/>
        <end position="99"/>
    </location>
</feature>
<evidence type="ECO:0000256" key="8">
    <source>
        <dbReference type="PIRSR" id="PIRSR000137-2"/>
    </source>
</evidence>
<protein>
    <submittedName>
        <fullName evidence="12">Glucose oxidase</fullName>
    </submittedName>
</protein>
<evidence type="ECO:0000259" key="10">
    <source>
        <dbReference type="PROSITE" id="PS00623"/>
    </source>
</evidence>
<dbReference type="EMBL" id="JARKIE010000124">
    <property type="protein sequence ID" value="KAJ7680038.1"/>
    <property type="molecule type" value="Genomic_DNA"/>
</dbReference>
<dbReference type="Gene3D" id="4.10.450.10">
    <property type="entry name" value="Glucose Oxidase, domain 2"/>
    <property type="match status" value="1"/>
</dbReference>
<dbReference type="SUPFAM" id="SSF51905">
    <property type="entry name" value="FAD/NAD(P)-binding domain"/>
    <property type="match status" value="1"/>
</dbReference>
<proteinExistence type="inferred from homology"/>
<evidence type="ECO:0000313" key="12">
    <source>
        <dbReference type="EMBL" id="KAJ7680038.1"/>
    </source>
</evidence>
<evidence type="ECO:0000256" key="5">
    <source>
        <dbReference type="ARBA" id="ARBA00022827"/>
    </source>
</evidence>
<keyword evidence="6" id="KW-0560">Oxidoreductase</keyword>
<dbReference type="PROSITE" id="PS00624">
    <property type="entry name" value="GMC_OXRED_2"/>
    <property type="match status" value="1"/>
</dbReference>
<keyword evidence="7" id="KW-0325">Glycoprotein</keyword>
<keyword evidence="3 9" id="KW-0285">Flavoprotein</keyword>
<evidence type="ECO:0000256" key="9">
    <source>
        <dbReference type="RuleBase" id="RU003968"/>
    </source>
</evidence>
<gene>
    <name evidence="12" type="ORF">B0H17DRAFT_1077172</name>
</gene>
<dbReference type="PROSITE" id="PS00623">
    <property type="entry name" value="GMC_OXRED_1"/>
    <property type="match status" value="1"/>
</dbReference>
<dbReference type="InterPro" id="IPR007867">
    <property type="entry name" value="GMC_OxRtase_C"/>
</dbReference>
<reference evidence="12" key="1">
    <citation type="submission" date="2023-03" db="EMBL/GenBank/DDBJ databases">
        <title>Massive genome expansion in bonnet fungi (Mycena s.s.) driven by repeated elements and novel gene families across ecological guilds.</title>
        <authorList>
            <consortium name="Lawrence Berkeley National Laboratory"/>
            <person name="Harder C.B."/>
            <person name="Miyauchi S."/>
            <person name="Viragh M."/>
            <person name="Kuo A."/>
            <person name="Thoen E."/>
            <person name="Andreopoulos B."/>
            <person name="Lu D."/>
            <person name="Skrede I."/>
            <person name="Drula E."/>
            <person name="Henrissat B."/>
            <person name="Morin E."/>
            <person name="Kohler A."/>
            <person name="Barry K."/>
            <person name="LaButti K."/>
            <person name="Morin E."/>
            <person name="Salamov A."/>
            <person name="Lipzen A."/>
            <person name="Mereny Z."/>
            <person name="Hegedus B."/>
            <person name="Baldrian P."/>
            <person name="Stursova M."/>
            <person name="Weitz H."/>
            <person name="Taylor A."/>
            <person name="Grigoriev I.V."/>
            <person name="Nagy L.G."/>
            <person name="Martin F."/>
            <person name="Kauserud H."/>
        </authorList>
    </citation>
    <scope>NUCLEOTIDE SEQUENCE</scope>
    <source>
        <strain evidence="12">CBHHK067</strain>
    </source>
</reference>
<feature type="non-terminal residue" evidence="12">
    <location>
        <position position="547"/>
    </location>
</feature>
<comment type="similarity">
    <text evidence="2 9">Belongs to the GMC oxidoreductase family.</text>
</comment>
<comment type="cofactor">
    <cofactor evidence="1 8">
        <name>FAD</name>
        <dbReference type="ChEBI" id="CHEBI:57692"/>
    </cofactor>
</comment>
<dbReference type="SUPFAM" id="SSF54373">
    <property type="entry name" value="FAD-linked reductases, C-terminal domain"/>
    <property type="match status" value="1"/>
</dbReference>
<dbReference type="Proteomes" id="UP001221757">
    <property type="component" value="Unassembled WGS sequence"/>
</dbReference>
<evidence type="ECO:0000313" key="13">
    <source>
        <dbReference type="Proteomes" id="UP001221757"/>
    </source>
</evidence>
<dbReference type="InterPro" id="IPR000172">
    <property type="entry name" value="GMC_OxRdtase_N"/>
</dbReference>
<dbReference type="Gene3D" id="3.30.560.10">
    <property type="entry name" value="Glucose Oxidase, domain 3"/>
    <property type="match status" value="1"/>
</dbReference>
<dbReference type="PANTHER" id="PTHR11552:SF201">
    <property type="entry name" value="GLUCOSE-METHANOL-CHOLINE OXIDOREDUCTASE N-TERMINAL DOMAIN-CONTAINING PROTEIN"/>
    <property type="match status" value="1"/>
</dbReference>
<feature type="binding site" evidence="8">
    <location>
        <position position="236"/>
    </location>
    <ligand>
        <name>FAD</name>
        <dbReference type="ChEBI" id="CHEBI:57692"/>
    </ligand>
</feature>
<sequence>AIHGVTSSPDGISGTAGLAVAGRLTEDPAVSVLVVEAGADDRDNPEVYDIYEFTAAYGGPLDWQYPADSGRVIDSGKTLGGSSSINGGMWTRGSMAQYDTWATLLEPSEADVGWNWGGMLPYMKKAEKFMPPTADQLAKGAMSDPAVHGSAGLVHAAFSHGMFGGPTQPAFLDAATNASGIVHCPDLSAGNPNCVTLVPISLNYDDNDRRSSAAEAYLTPVENIRKNWVTLTQHLVTKILWANTTLPLVASGIEFATYTNITNGTTRFTANARKEVIVAAGAIRTPALLQLSGIGDASILGPLNISTLIDLKTVGKNLQEQTNTVLAAGGNGYSVNGTGPNNAIAYPNLFQIFGNASDAKVAEIEASIGPWAASQAVHAHSAAALETIFRAQADIIIKEKAPMIEFYFVTGTGDLNEFGASGWQLLPFSRGTVQIVSTDPFEYPNVHVNYFNVSFDLDVQVAGLKLLRKIFKTPPLSDLSTGEIIPGSAVPDDGAGGTDADWQAYILQNFASVLHPLGTASMMRRELGGACGRCVPQSLRHSECPRC</sequence>
<dbReference type="Pfam" id="PF00732">
    <property type="entry name" value="GMC_oxred_N"/>
    <property type="match status" value="1"/>
</dbReference>
<dbReference type="PIRSF" id="PIRSF000137">
    <property type="entry name" value="Alcohol_oxidase"/>
    <property type="match status" value="1"/>
</dbReference>
<dbReference type="GO" id="GO:0050660">
    <property type="term" value="F:flavin adenine dinucleotide binding"/>
    <property type="evidence" value="ECO:0007669"/>
    <property type="project" value="InterPro"/>
</dbReference>
<dbReference type="Pfam" id="PF05199">
    <property type="entry name" value="GMC_oxred_C"/>
    <property type="match status" value="1"/>
</dbReference>
<dbReference type="GO" id="GO:0016614">
    <property type="term" value="F:oxidoreductase activity, acting on CH-OH group of donors"/>
    <property type="evidence" value="ECO:0007669"/>
    <property type="project" value="InterPro"/>
</dbReference>
<dbReference type="InterPro" id="IPR012132">
    <property type="entry name" value="GMC_OxRdtase"/>
</dbReference>
<dbReference type="PANTHER" id="PTHR11552">
    <property type="entry name" value="GLUCOSE-METHANOL-CHOLINE GMC OXIDOREDUCTASE"/>
    <property type="match status" value="1"/>
</dbReference>
<dbReference type="Gene3D" id="3.50.50.60">
    <property type="entry name" value="FAD/NAD(P)-binding domain"/>
    <property type="match status" value="1"/>
</dbReference>
<name>A0AAD7GE26_MYCRO</name>
<feature type="domain" description="Glucose-methanol-choline oxidoreductase N-terminal" evidence="11">
    <location>
        <begin position="281"/>
        <end position="295"/>
    </location>
</feature>
<dbReference type="AlphaFoldDB" id="A0AAD7GE26"/>
<keyword evidence="5 8" id="KW-0274">FAD</keyword>
<evidence type="ECO:0000256" key="4">
    <source>
        <dbReference type="ARBA" id="ARBA00022729"/>
    </source>
</evidence>
<evidence type="ECO:0000256" key="6">
    <source>
        <dbReference type="ARBA" id="ARBA00023002"/>
    </source>
</evidence>
<evidence type="ECO:0000256" key="2">
    <source>
        <dbReference type="ARBA" id="ARBA00010790"/>
    </source>
</evidence>
<comment type="caution">
    <text evidence="12">The sequence shown here is derived from an EMBL/GenBank/DDBJ whole genome shotgun (WGS) entry which is preliminary data.</text>
</comment>
<organism evidence="12 13">
    <name type="scientific">Mycena rosella</name>
    <name type="common">Pink bonnet</name>
    <name type="synonym">Agaricus rosellus</name>
    <dbReference type="NCBI Taxonomy" id="1033263"/>
    <lineage>
        <taxon>Eukaryota</taxon>
        <taxon>Fungi</taxon>
        <taxon>Dikarya</taxon>
        <taxon>Basidiomycota</taxon>
        <taxon>Agaricomycotina</taxon>
        <taxon>Agaricomycetes</taxon>
        <taxon>Agaricomycetidae</taxon>
        <taxon>Agaricales</taxon>
        <taxon>Marasmiineae</taxon>
        <taxon>Mycenaceae</taxon>
        <taxon>Mycena</taxon>
    </lineage>
</organism>
<evidence type="ECO:0000256" key="3">
    <source>
        <dbReference type="ARBA" id="ARBA00022630"/>
    </source>
</evidence>
<dbReference type="InterPro" id="IPR027424">
    <property type="entry name" value="Glucose_Oxidase_domain_2"/>
</dbReference>
<evidence type="ECO:0000256" key="1">
    <source>
        <dbReference type="ARBA" id="ARBA00001974"/>
    </source>
</evidence>
<keyword evidence="4" id="KW-0732">Signal</keyword>
<evidence type="ECO:0000259" key="11">
    <source>
        <dbReference type="PROSITE" id="PS00624"/>
    </source>
</evidence>